<dbReference type="PROSITE" id="PS50297">
    <property type="entry name" value="ANK_REP_REGION"/>
    <property type="match status" value="1"/>
</dbReference>
<dbReference type="EMBL" id="GG662313">
    <property type="protein sequence ID" value="EAS05968.3"/>
    <property type="molecule type" value="Genomic_DNA"/>
</dbReference>
<gene>
    <name evidence="4" type="ORF">TTHERM_00780570</name>
</gene>
<organism evidence="4 5">
    <name type="scientific">Tetrahymena thermophila (strain SB210)</name>
    <dbReference type="NCBI Taxonomy" id="312017"/>
    <lineage>
        <taxon>Eukaryota</taxon>
        <taxon>Sar</taxon>
        <taxon>Alveolata</taxon>
        <taxon>Ciliophora</taxon>
        <taxon>Intramacronucleata</taxon>
        <taxon>Oligohymenophorea</taxon>
        <taxon>Hymenostomatida</taxon>
        <taxon>Tetrahymenina</taxon>
        <taxon>Tetrahymenidae</taxon>
        <taxon>Tetrahymena</taxon>
    </lineage>
</organism>
<dbReference type="PANTHER" id="PTHR24171">
    <property type="entry name" value="ANKYRIN REPEAT DOMAIN-CONTAINING PROTEIN 39-RELATED"/>
    <property type="match status" value="1"/>
</dbReference>
<name>I7MAS0_TETTS</name>
<feature type="repeat" description="ANK" evidence="3">
    <location>
        <begin position="84"/>
        <end position="116"/>
    </location>
</feature>
<dbReference type="STRING" id="312017.I7MAS0"/>
<keyword evidence="1" id="KW-0677">Repeat</keyword>
<evidence type="ECO:0000256" key="3">
    <source>
        <dbReference type="PROSITE-ProRule" id="PRU00023"/>
    </source>
</evidence>
<dbReference type="OrthoDB" id="303876at2759"/>
<protein>
    <submittedName>
        <fullName evidence="4">Ankyrin repeat protein</fullName>
    </submittedName>
</protein>
<dbReference type="InterPro" id="IPR002110">
    <property type="entry name" value="Ankyrin_rpt"/>
</dbReference>
<evidence type="ECO:0000256" key="2">
    <source>
        <dbReference type="ARBA" id="ARBA00023043"/>
    </source>
</evidence>
<dbReference type="PROSITE" id="PS50088">
    <property type="entry name" value="ANK_REPEAT"/>
    <property type="match status" value="1"/>
</dbReference>
<dbReference type="SUPFAM" id="SSF48403">
    <property type="entry name" value="Ankyrin repeat"/>
    <property type="match status" value="1"/>
</dbReference>
<keyword evidence="5" id="KW-1185">Reference proteome</keyword>
<accession>I7MAS0</accession>
<dbReference type="AlphaFoldDB" id="I7MAS0"/>
<dbReference type="GeneID" id="7845025"/>
<dbReference type="InterPro" id="IPR036770">
    <property type="entry name" value="Ankyrin_rpt-contain_sf"/>
</dbReference>
<dbReference type="PANTHER" id="PTHR24171:SF9">
    <property type="entry name" value="ANKYRIN REPEAT DOMAIN-CONTAINING PROTEIN 39"/>
    <property type="match status" value="1"/>
</dbReference>
<evidence type="ECO:0000313" key="5">
    <source>
        <dbReference type="Proteomes" id="UP000009168"/>
    </source>
</evidence>
<proteinExistence type="predicted"/>
<dbReference type="Gene3D" id="1.25.40.20">
    <property type="entry name" value="Ankyrin repeat-containing domain"/>
    <property type="match status" value="1"/>
</dbReference>
<dbReference type="RefSeq" id="XP_001026213.3">
    <property type="nucleotide sequence ID" value="XM_001026213.3"/>
</dbReference>
<dbReference type="KEGG" id="tet:TTHERM_00780570"/>
<evidence type="ECO:0000256" key="1">
    <source>
        <dbReference type="ARBA" id="ARBA00022737"/>
    </source>
</evidence>
<evidence type="ECO:0000313" key="4">
    <source>
        <dbReference type="EMBL" id="EAS05968.3"/>
    </source>
</evidence>
<dbReference type="Pfam" id="PF12796">
    <property type="entry name" value="Ank_2"/>
    <property type="match status" value="1"/>
</dbReference>
<dbReference type="SMART" id="SM00248">
    <property type="entry name" value="ANK"/>
    <property type="match status" value="2"/>
</dbReference>
<keyword evidence="2 3" id="KW-0040">ANK repeat</keyword>
<dbReference type="Proteomes" id="UP000009168">
    <property type="component" value="Unassembled WGS sequence"/>
</dbReference>
<reference evidence="5" key="1">
    <citation type="journal article" date="2006" name="PLoS Biol.">
        <title>Macronuclear genome sequence of the ciliate Tetrahymena thermophila, a model eukaryote.</title>
        <authorList>
            <person name="Eisen J.A."/>
            <person name="Coyne R.S."/>
            <person name="Wu M."/>
            <person name="Wu D."/>
            <person name="Thiagarajan M."/>
            <person name="Wortman J.R."/>
            <person name="Badger J.H."/>
            <person name="Ren Q."/>
            <person name="Amedeo P."/>
            <person name="Jones K.M."/>
            <person name="Tallon L.J."/>
            <person name="Delcher A.L."/>
            <person name="Salzberg S.L."/>
            <person name="Silva J.C."/>
            <person name="Haas B.J."/>
            <person name="Majoros W.H."/>
            <person name="Farzad M."/>
            <person name="Carlton J.M."/>
            <person name="Smith R.K. Jr."/>
            <person name="Garg J."/>
            <person name="Pearlman R.E."/>
            <person name="Karrer K.M."/>
            <person name="Sun L."/>
            <person name="Manning G."/>
            <person name="Elde N.C."/>
            <person name="Turkewitz A.P."/>
            <person name="Asai D.J."/>
            <person name="Wilkes D.E."/>
            <person name="Wang Y."/>
            <person name="Cai H."/>
            <person name="Collins K."/>
            <person name="Stewart B.A."/>
            <person name="Lee S.R."/>
            <person name="Wilamowska K."/>
            <person name="Weinberg Z."/>
            <person name="Ruzzo W.L."/>
            <person name="Wloga D."/>
            <person name="Gaertig J."/>
            <person name="Frankel J."/>
            <person name="Tsao C.-C."/>
            <person name="Gorovsky M.A."/>
            <person name="Keeling P.J."/>
            <person name="Waller R.F."/>
            <person name="Patron N.J."/>
            <person name="Cherry J.M."/>
            <person name="Stover N.A."/>
            <person name="Krieger C.J."/>
            <person name="del Toro C."/>
            <person name="Ryder H.F."/>
            <person name="Williamson S.C."/>
            <person name="Barbeau R.A."/>
            <person name="Hamilton E.P."/>
            <person name="Orias E."/>
        </authorList>
    </citation>
    <scope>NUCLEOTIDE SEQUENCE [LARGE SCALE GENOMIC DNA]</scope>
    <source>
        <strain evidence="5">SB210</strain>
    </source>
</reference>
<dbReference type="InParanoid" id="I7MAS0"/>
<sequence>MKNNKSKQNNLILKQMKVIYICVQNEDLQRLKMIQDLEKYFDMEYTDYGWNILHLAAWYKSTNVMKFILQNPKAAELVNSKDKNQETPLHLAFFTQAKGCIQLLMEHGADSQSLNIVQQIPVQTMNAPRENQIKTLLDLQKTLTNESQFNSISPYIQKLKQELDMERGSTTVPQDFMSKIKIENFSGAKVDNQIMDEDDQFINSNLHSQQGQIKDQNILSFQSAANQYNEDIAVFSYFGSQQNLNYQQQQPKLEQLISDNKKNKGEDVDLEEQKDETDTIENYKMQTNKNQTSSKQIQIKKNMEESDIQDEQKQININYFQSRIRKFTNESLTNI</sequence>